<accession>A0A172Q5R4</accession>
<dbReference type="SFLD" id="SFLDG01129">
    <property type="entry name" value="C1.5:_HAD__Beta-PGM__Phosphata"/>
    <property type="match status" value="1"/>
</dbReference>
<evidence type="ECO:0000313" key="5">
    <source>
        <dbReference type="EMBL" id="AND78787.1"/>
    </source>
</evidence>
<dbReference type="SFLD" id="SFLDS00003">
    <property type="entry name" value="Haloacid_Dehalogenase"/>
    <property type="match status" value="1"/>
</dbReference>
<reference evidence="5 6" key="1">
    <citation type="journal article" date="2016" name="Int. J. Syst. Evol. Microbiol.">
        <title>Streptococcuspantholopis sp. nov., isolated from faeces of the Tibetan antelope (Pantholops hodgsonii).</title>
        <authorList>
            <person name="Bai X."/>
            <person name="Xiong Y."/>
            <person name="Lu S."/>
            <person name="Jin D."/>
            <person name="Lai X."/>
            <person name="Yang J."/>
            <person name="Niu L."/>
            <person name="Hu S."/>
            <person name="Meng X."/>
            <person name="Pu J."/>
            <person name="Ye C."/>
            <person name="Xu J."/>
        </authorList>
    </citation>
    <scope>NUCLEOTIDE SEQUENCE [LARGE SCALE GENOMIC DNA]</scope>
    <source>
        <strain evidence="5 6">TA 26</strain>
    </source>
</reference>
<dbReference type="Gene3D" id="1.10.150.240">
    <property type="entry name" value="Putative phosphatase, domain 2"/>
    <property type="match status" value="1"/>
</dbReference>
<evidence type="ECO:0000256" key="1">
    <source>
        <dbReference type="ARBA" id="ARBA00001946"/>
    </source>
</evidence>
<dbReference type="EMBL" id="CP014699">
    <property type="protein sequence ID" value="AND78787.1"/>
    <property type="molecule type" value="Genomic_DNA"/>
</dbReference>
<evidence type="ECO:0000313" key="6">
    <source>
        <dbReference type="Proteomes" id="UP000077317"/>
    </source>
</evidence>
<evidence type="ECO:0000256" key="3">
    <source>
        <dbReference type="ARBA" id="ARBA00022801"/>
    </source>
</evidence>
<dbReference type="PANTHER" id="PTHR46470:SF2">
    <property type="entry name" value="GLYCERALDEHYDE 3-PHOSPHATE PHOSPHATASE"/>
    <property type="match status" value="1"/>
</dbReference>
<dbReference type="InterPro" id="IPR006439">
    <property type="entry name" value="HAD-SF_hydro_IA"/>
</dbReference>
<evidence type="ECO:0000256" key="4">
    <source>
        <dbReference type="ARBA" id="ARBA00022842"/>
    </source>
</evidence>
<name>A0A172Q5R4_9STRE</name>
<dbReference type="NCBIfam" id="TIGR01549">
    <property type="entry name" value="HAD-SF-IA-v1"/>
    <property type="match status" value="1"/>
</dbReference>
<dbReference type="Proteomes" id="UP000077317">
    <property type="component" value="Chromosome"/>
</dbReference>
<sequence length="237" mass="27524">MAALFFDVDDTLYDQLQPFQQAYNDHFTDQELDIEKLFMYSRMFSDQVFSLSESGAMSSDDMKIYRIQKALQAFGKEISPSQALAFQASYENYQQTIELSEQMTAVLDLCWDRHHELGIITNGPLKHQQAKIKQLRLSRWIAERNIWISAAVKAAKPERKIFDLAKRNVSQATNDYYYIGDHFTNDVIGASQAGWQAIWLNKRHHTAENNAESKDHFFQVNSEAQLYQLLKDLLPTR</sequence>
<dbReference type="RefSeq" id="WP_067060334.1">
    <property type="nucleotide sequence ID" value="NZ_CP014699.1"/>
</dbReference>
<dbReference type="GO" id="GO:0016791">
    <property type="term" value="F:phosphatase activity"/>
    <property type="evidence" value="ECO:0007669"/>
    <property type="project" value="TreeGrafter"/>
</dbReference>
<evidence type="ECO:0000256" key="2">
    <source>
        <dbReference type="ARBA" id="ARBA00022723"/>
    </source>
</evidence>
<dbReference type="OrthoDB" id="25198at2"/>
<dbReference type="SUPFAM" id="SSF56784">
    <property type="entry name" value="HAD-like"/>
    <property type="match status" value="1"/>
</dbReference>
<gene>
    <name evidence="5" type="ORF">A0O21_01430</name>
</gene>
<dbReference type="GO" id="GO:0044281">
    <property type="term" value="P:small molecule metabolic process"/>
    <property type="evidence" value="ECO:0007669"/>
    <property type="project" value="UniProtKB-ARBA"/>
</dbReference>
<organism evidence="5 6">
    <name type="scientific">Streptococcus pantholopis</name>
    <dbReference type="NCBI Taxonomy" id="1811193"/>
    <lineage>
        <taxon>Bacteria</taxon>
        <taxon>Bacillati</taxon>
        <taxon>Bacillota</taxon>
        <taxon>Bacilli</taxon>
        <taxon>Lactobacillales</taxon>
        <taxon>Streptococcaceae</taxon>
        <taxon>Streptococcus</taxon>
    </lineage>
</organism>
<dbReference type="AlphaFoldDB" id="A0A172Q5R4"/>
<dbReference type="InterPro" id="IPR051400">
    <property type="entry name" value="HAD-like_hydrolase"/>
</dbReference>
<dbReference type="Pfam" id="PF13419">
    <property type="entry name" value="HAD_2"/>
    <property type="match status" value="1"/>
</dbReference>
<proteinExistence type="predicted"/>
<protein>
    <recommendedName>
        <fullName evidence="7">HAD family hydrolase</fullName>
    </recommendedName>
</protein>
<keyword evidence="4" id="KW-0460">Magnesium</keyword>
<comment type="cofactor">
    <cofactor evidence="1">
        <name>Mg(2+)</name>
        <dbReference type="ChEBI" id="CHEBI:18420"/>
    </cofactor>
</comment>
<dbReference type="InterPro" id="IPR023198">
    <property type="entry name" value="PGP-like_dom2"/>
</dbReference>
<dbReference type="InterPro" id="IPR041492">
    <property type="entry name" value="HAD_2"/>
</dbReference>
<reference evidence="6" key="2">
    <citation type="submission" date="2016-03" db="EMBL/GenBank/DDBJ databases">
        <title>Streptococcus antelopensis sp. nov., isolated from the feces of the Tibetan antelope (Pantholops hodgsonii) in Hoh Xil National Nature Reserve, Qinghai, China.</title>
        <authorList>
            <person name="Bai X."/>
        </authorList>
    </citation>
    <scope>NUCLEOTIDE SEQUENCE [LARGE SCALE GENOMIC DNA]</scope>
    <source>
        <strain evidence="6">TA 26</strain>
    </source>
</reference>
<dbReference type="Gene3D" id="3.40.50.1000">
    <property type="entry name" value="HAD superfamily/HAD-like"/>
    <property type="match status" value="1"/>
</dbReference>
<dbReference type="InterPro" id="IPR036412">
    <property type="entry name" value="HAD-like_sf"/>
</dbReference>
<keyword evidence="6" id="KW-1185">Reference proteome</keyword>
<dbReference type="KEGG" id="spat:A0O21_01430"/>
<evidence type="ECO:0008006" key="7">
    <source>
        <dbReference type="Google" id="ProtNLM"/>
    </source>
</evidence>
<keyword evidence="3" id="KW-0378">Hydrolase</keyword>
<dbReference type="PANTHER" id="PTHR46470">
    <property type="entry name" value="N-ACYLNEURAMINATE-9-PHOSPHATASE"/>
    <property type="match status" value="1"/>
</dbReference>
<dbReference type="GO" id="GO:0046872">
    <property type="term" value="F:metal ion binding"/>
    <property type="evidence" value="ECO:0007669"/>
    <property type="project" value="UniProtKB-KW"/>
</dbReference>
<keyword evidence="2" id="KW-0479">Metal-binding</keyword>
<dbReference type="InterPro" id="IPR023214">
    <property type="entry name" value="HAD_sf"/>
</dbReference>
<dbReference type="STRING" id="1811193.A0O21_01430"/>